<dbReference type="Gene3D" id="3.30.70.360">
    <property type="match status" value="1"/>
</dbReference>
<dbReference type="GO" id="GO:0006508">
    <property type="term" value="P:proteolysis"/>
    <property type="evidence" value="ECO:0007669"/>
    <property type="project" value="UniProtKB-UniRule"/>
</dbReference>
<evidence type="ECO:0000256" key="7">
    <source>
        <dbReference type="ARBA" id="ARBA00022833"/>
    </source>
</evidence>
<dbReference type="InterPro" id="IPR001261">
    <property type="entry name" value="ArgE/DapE_CS"/>
</dbReference>
<dbReference type="SUPFAM" id="SSF53187">
    <property type="entry name" value="Zn-dependent exopeptidases"/>
    <property type="match status" value="1"/>
</dbReference>
<dbReference type="PANTHER" id="PTHR42994">
    <property type="entry name" value="PEPTIDASE T"/>
    <property type="match status" value="1"/>
</dbReference>
<feature type="active site" evidence="9 10">
    <location>
        <position position="80"/>
    </location>
</feature>
<feature type="binding site" evidence="9 11">
    <location>
        <position position="141"/>
    </location>
    <ligand>
        <name>Zn(2+)</name>
        <dbReference type="ChEBI" id="CHEBI:29105"/>
        <label>1</label>
    </ligand>
</feature>
<dbReference type="PROSITE" id="PS00759">
    <property type="entry name" value="ARGE_DAPE_CPG2_2"/>
    <property type="match status" value="1"/>
</dbReference>
<feature type="domain" description="Peptidase M20 dimerisation" evidence="12">
    <location>
        <begin position="207"/>
        <end position="309"/>
    </location>
</feature>
<feature type="binding site" evidence="9 11">
    <location>
        <position position="380"/>
    </location>
    <ligand>
        <name>Zn(2+)</name>
        <dbReference type="ChEBI" id="CHEBI:29105"/>
        <label>2</label>
    </ligand>
</feature>
<dbReference type="InterPro" id="IPR036264">
    <property type="entry name" value="Bact_exopeptidase_dim_dom"/>
</dbReference>
<keyword evidence="7 9" id="KW-0862">Zinc</keyword>
<keyword evidence="4 9" id="KW-0645">Protease</keyword>
<dbReference type="GO" id="GO:0005829">
    <property type="term" value="C:cytosol"/>
    <property type="evidence" value="ECO:0007669"/>
    <property type="project" value="TreeGrafter"/>
</dbReference>
<evidence type="ECO:0000256" key="10">
    <source>
        <dbReference type="PIRSR" id="PIRSR037215-1"/>
    </source>
</evidence>
<dbReference type="AlphaFoldDB" id="A0A419STH1"/>
<evidence type="ECO:0000256" key="6">
    <source>
        <dbReference type="ARBA" id="ARBA00022801"/>
    </source>
</evidence>
<keyword evidence="8 9" id="KW-0482">Metalloprotease</keyword>
<organism evidence="13 14">
    <name type="scientific">Lacrimispora algidixylanolytica</name>
    <dbReference type="NCBI Taxonomy" id="94868"/>
    <lineage>
        <taxon>Bacteria</taxon>
        <taxon>Bacillati</taxon>
        <taxon>Bacillota</taxon>
        <taxon>Clostridia</taxon>
        <taxon>Lachnospirales</taxon>
        <taxon>Lachnospiraceae</taxon>
        <taxon>Lacrimispora</taxon>
    </lineage>
</organism>
<dbReference type="EMBL" id="MCIA01000034">
    <property type="protein sequence ID" value="RKD28484.1"/>
    <property type="molecule type" value="Genomic_DNA"/>
</dbReference>
<dbReference type="PIRSF" id="PIRSF037215">
    <property type="entry name" value="Peptidase_M20B"/>
    <property type="match status" value="1"/>
</dbReference>
<evidence type="ECO:0000313" key="14">
    <source>
        <dbReference type="Proteomes" id="UP000284277"/>
    </source>
</evidence>
<comment type="subcellular location">
    <subcellularLocation>
        <location evidence="9">Cytoplasm</location>
    </subcellularLocation>
</comment>
<feature type="binding site" evidence="9 11">
    <location>
        <position position="176"/>
    </location>
    <ligand>
        <name>Zn(2+)</name>
        <dbReference type="ChEBI" id="CHEBI:29105"/>
        <label>2</label>
    </ligand>
</feature>
<feature type="binding site" evidence="9 11">
    <location>
        <position position="198"/>
    </location>
    <ligand>
        <name>Zn(2+)</name>
        <dbReference type="ChEBI" id="CHEBI:29105"/>
        <label>1</label>
    </ligand>
</feature>
<dbReference type="GO" id="GO:0008270">
    <property type="term" value="F:zinc ion binding"/>
    <property type="evidence" value="ECO:0007669"/>
    <property type="project" value="UniProtKB-UniRule"/>
</dbReference>
<keyword evidence="14" id="KW-1185">Reference proteome</keyword>
<evidence type="ECO:0000259" key="12">
    <source>
        <dbReference type="Pfam" id="PF07687"/>
    </source>
</evidence>
<evidence type="ECO:0000256" key="2">
    <source>
        <dbReference type="ARBA" id="ARBA00009692"/>
    </source>
</evidence>
<dbReference type="GO" id="GO:0043171">
    <property type="term" value="P:peptide catabolic process"/>
    <property type="evidence" value="ECO:0007669"/>
    <property type="project" value="UniProtKB-UniRule"/>
</dbReference>
<evidence type="ECO:0000256" key="5">
    <source>
        <dbReference type="ARBA" id="ARBA00022723"/>
    </source>
</evidence>
<comment type="catalytic activity">
    <reaction evidence="1 9">
        <text>Release of the N-terminal residue from a tripeptide.</text>
        <dbReference type="EC" id="3.4.11.4"/>
    </reaction>
</comment>
<comment type="cofactor">
    <cofactor evidence="9 11">
        <name>Zn(2+)</name>
        <dbReference type="ChEBI" id="CHEBI:29105"/>
    </cofactor>
    <text evidence="9 11">Binds 2 Zn(2+) ions per subunit.</text>
</comment>
<proteinExistence type="inferred from homology"/>
<evidence type="ECO:0000256" key="8">
    <source>
        <dbReference type="ARBA" id="ARBA00023049"/>
    </source>
</evidence>
<comment type="similarity">
    <text evidence="2 9">Belongs to the peptidase M20B family.</text>
</comment>
<keyword evidence="9" id="KW-0963">Cytoplasm</keyword>
<evidence type="ECO:0000256" key="9">
    <source>
        <dbReference type="HAMAP-Rule" id="MF_00550"/>
    </source>
</evidence>
<feature type="binding site" evidence="9 11">
    <location>
        <position position="141"/>
    </location>
    <ligand>
        <name>Zn(2+)</name>
        <dbReference type="ChEBI" id="CHEBI:29105"/>
        <label>2</label>
    </ligand>
</feature>
<sequence length="408" mass="45279">MSEVLNHFLKYISYDTQSKDEMEAVPSTEKQKILAQELALELRAMKAEDVMVDDHGYVYATIPATTDKSIPVLGFVSHMDTSPAFSGAGVKPQIVKNYDGNDILLNKETGLTMKVSDFPYLLKYIGQDIITTDGTTLLGADDKAGVAEIMTMAEFLLSHPEVPHGKIRIGFTPDEEVGRGSDFFDVKGFGAEVAYTVDGGGLGELEYENFNAASAKVKVHGTSIHPGSSKGKMKNALLVAMEFHNMLPAFDNPMYTEGYEGFFHLDSMGGGVEEATMNYIIRDHSKGKFEEKKAFILRVEEYLNNRYGAGTVEVLLKDSYFNMKEKIEPHMYLIDIAKTAMEELEIEPMVTPIRGGTDGARLSYEGLPCPNICTGGYNYHGKFEFVPVQSMEKVVELLLKIVEKFTER</sequence>
<dbReference type="GO" id="GO:0008237">
    <property type="term" value="F:metallopeptidase activity"/>
    <property type="evidence" value="ECO:0007669"/>
    <property type="project" value="UniProtKB-KW"/>
</dbReference>
<dbReference type="InterPro" id="IPR002933">
    <property type="entry name" value="Peptidase_M20"/>
</dbReference>
<evidence type="ECO:0000256" key="4">
    <source>
        <dbReference type="ARBA" id="ARBA00022670"/>
    </source>
</evidence>
<evidence type="ECO:0000256" key="3">
    <source>
        <dbReference type="ARBA" id="ARBA00022438"/>
    </source>
</evidence>
<dbReference type="PROSITE" id="PS00758">
    <property type="entry name" value="ARGE_DAPE_CPG2_1"/>
    <property type="match status" value="1"/>
</dbReference>
<keyword evidence="5 9" id="KW-0479">Metal-binding</keyword>
<keyword evidence="3 9" id="KW-0031">Aminopeptidase</keyword>
<dbReference type="OrthoDB" id="9804934at2"/>
<dbReference type="SUPFAM" id="SSF55031">
    <property type="entry name" value="Bacterial exopeptidase dimerisation domain"/>
    <property type="match status" value="1"/>
</dbReference>
<dbReference type="RefSeq" id="WP_120198444.1">
    <property type="nucleotide sequence ID" value="NZ_MCIA01000034.1"/>
</dbReference>
<dbReference type="NCBIfam" id="TIGR01882">
    <property type="entry name" value="peptidase-T"/>
    <property type="match status" value="1"/>
</dbReference>
<dbReference type="GO" id="GO:0045148">
    <property type="term" value="F:tripeptide aminopeptidase activity"/>
    <property type="evidence" value="ECO:0007669"/>
    <property type="project" value="UniProtKB-UniRule"/>
</dbReference>
<dbReference type="Pfam" id="PF01546">
    <property type="entry name" value="Peptidase_M20"/>
    <property type="match status" value="1"/>
</dbReference>
<dbReference type="Proteomes" id="UP000284277">
    <property type="component" value="Unassembled WGS sequence"/>
</dbReference>
<dbReference type="NCBIfam" id="NF003976">
    <property type="entry name" value="PRK05469.1"/>
    <property type="match status" value="1"/>
</dbReference>
<dbReference type="NCBIfam" id="NF009920">
    <property type="entry name" value="PRK13381.1"/>
    <property type="match status" value="1"/>
</dbReference>
<feature type="active site" description="Proton acceptor" evidence="9 10">
    <location>
        <position position="175"/>
    </location>
</feature>
<dbReference type="EC" id="3.4.11.4" evidence="9"/>
<dbReference type="HAMAP" id="MF_00550">
    <property type="entry name" value="Aminopeptidase_M20"/>
    <property type="match status" value="1"/>
</dbReference>
<name>A0A419STH1_9FIRM</name>
<evidence type="ECO:0000256" key="11">
    <source>
        <dbReference type="PIRSR" id="PIRSR037215-2"/>
    </source>
</evidence>
<dbReference type="Gene3D" id="3.40.630.10">
    <property type="entry name" value="Zn peptidases"/>
    <property type="match status" value="1"/>
</dbReference>
<accession>A0A419STH1</accession>
<reference evidence="13 14" key="1">
    <citation type="submission" date="2016-08" db="EMBL/GenBank/DDBJ databases">
        <title>A new outlook on sporulation: Clostridium algidixylanolyticum.</title>
        <authorList>
            <person name="Poppleton D.I."/>
            <person name="Gribaldo S."/>
        </authorList>
    </citation>
    <scope>NUCLEOTIDE SEQUENCE [LARGE SCALE GENOMIC DNA]</scope>
    <source>
        <strain evidence="13 14">SPL73</strain>
    </source>
</reference>
<keyword evidence="6 9" id="KW-0378">Hydrolase</keyword>
<dbReference type="Pfam" id="PF07687">
    <property type="entry name" value="M20_dimer"/>
    <property type="match status" value="1"/>
</dbReference>
<dbReference type="PANTHER" id="PTHR42994:SF1">
    <property type="entry name" value="PEPTIDASE T"/>
    <property type="match status" value="1"/>
</dbReference>
<feature type="binding site" evidence="9 11">
    <location>
        <position position="78"/>
    </location>
    <ligand>
        <name>Zn(2+)</name>
        <dbReference type="ChEBI" id="CHEBI:29105"/>
        <label>1</label>
    </ligand>
</feature>
<dbReference type="InterPro" id="IPR010161">
    <property type="entry name" value="Peptidase_M20B"/>
</dbReference>
<dbReference type="InterPro" id="IPR011650">
    <property type="entry name" value="Peptidase_M20_dimer"/>
</dbReference>
<gene>
    <name evidence="9" type="primary">pepT</name>
    <name evidence="13" type="ORF">BET01_09665</name>
</gene>
<evidence type="ECO:0000313" key="13">
    <source>
        <dbReference type="EMBL" id="RKD28484.1"/>
    </source>
</evidence>
<protein>
    <recommendedName>
        <fullName evidence="9">Peptidase T</fullName>
        <ecNumber evidence="9">3.4.11.4</ecNumber>
    </recommendedName>
    <alternativeName>
        <fullName evidence="9">Aminotripeptidase</fullName>
        <shortName evidence="9">Tripeptidase</shortName>
    </alternativeName>
    <alternativeName>
        <fullName evidence="9">Tripeptide aminopeptidase</fullName>
    </alternativeName>
</protein>
<dbReference type="CDD" id="cd03892">
    <property type="entry name" value="M20_peptT"/>
    <property type="match status" value="1"/>
</dbReference>
<comment type="caution">
    <text evidence="13">The sequence shown here is derived from an EMBL/GenBank/DDBJ whole genome shotgun (WGS) entry which is preliminary data.</text>
</comment>
<comment type="function">
    <text evidence="9">Cleaves the N-terminal amino acid of tripeptides.</text>
</comment>
<evidence type="ECO:0000256" key="1">
    <source>
        <dbReference type="ARBA" id="ARBA00000870"/>
    </source>
</evidence>